<keyword evidence="4" id="KW-1185">Reference proteome</keyword>
<dbReference type="PROSITE" id="PS51737">
    <property type="entry name" value="RECOMBINASE_DNA_BIND"/>
    <property type="match status" value="1"/>
</dbReference>
<evidence type="ECO:0000259" key="1">
    <source>
        <dbReference type="PROSITE" id="PS51736"/>
    </source>
</evidence>
<protein>
    <submittedName>
        <fullName evidence="3">Recombinase family protein</fullName>
    </submittedName>
</protein>
<dbReference type="CDD" id="cd00338">
    <property type="entry name" value="Ser_Recombinase"/>
    <property type="match status" value="1"/>
</dbReference>
<dbReference type="Proteomes" id="UP001595872">
    <property type="component" value="Unassembled WGS sequence"/>
</dbReference>
<dbReference type="Gene3D" id="3.90.1750.20">
    <property type="entry name" value="Putative Large Serine Recombinase, Chain B, Domain 2"/>
    <property type="match status" value="1"/>
</dbReference>
<dbReference type="InterPro" id="IPR006119">
    <property type="entry name" value="Resolv_N"/>
</dbReference>
<dbReference type="PROSITE" id="PS51736">
    <property type="entry name" value="RECOMBINASES_3"/>
    <property type="match status" value="1"/>
</dbReference>
<dbReference type="Pfam" id="PF07508">
    <property type="entry name" value="Recombinase"/>
    <property type="match status" value="1"/>
</dbReference>
<dbReference type="SMART" id="SM00857">
    <property type="entry name" value="Resolvase"/>
    <property type="match status" value="1"/>
</dbReference>
<evidence type="ECO:0000313" key="3">
    <source>
        <dbReference type="EMBL" id="MFC4912570.1"/>
    </source>
</evidence>
<dbReference type="SUPFAM" id="SSF53041">
    <property type="entry name" value="Resolvase-like"/>
    <property type="match status" value="1"/>
</dbReference>
<dbReference type="Gene3D" id="3.40.50.1390">
    <property type="entry name" value="Resolvase, N-terminal catalytic domain"/>
    <property type="match status" value="1"/>
</dbReference>
<comment type="caution">
    <text evidence="3">The sequence shown here is derived from an EMBL/GenBank/DDBJ whole genome shotgun (WGS) entry which is preliminary data.</text>
</comment>
<evidence type="ECO:0000259" key="2">
    <source>
        <dbReference type="PROSITE" id="PS51737"/>
    </source>
</evidence>
<dbReference type="RefSeq" id="WP_378262608.1">
    <property type="nucleotide sequence ID" value="NZ_JBHSIT010000012.1"/>
</dbReference>
<name>A0ABV9UAF4_9ACTN</name>
<proteinExistence type="predicted"/>
<dbReference type="Pfam" id="PF00239">
    <property type="entry name" value="Resolvase"/>
    <property type="match status" value="1"/>
</dbReference>
<dbReference type="Pfam" id="PF13408">
    <property type="entry name" value="Zn_ribbon_recom"/>
    <property type="match status" value="1"/>
</dbReference>
<dbReference type="EMBL" id="JBHSIT010000012">
    <property type="protein sequence ID" value="MFC4912570.1"/>
    <property type="molecule type" value="Genomic_DNA"/>
</dbReference>
<dbReference type="PANTHER" id="PTHR30461">
    <property type="entry name" value="DNA-INVERTASE FROM LAMBDOID PROPHAGE"/>
    <property type="match status" value="1"/>
</dbReference>
<sequence length="492" mass="55105">MTATVPAPLGDAAVTGARNARPLRAVIYARVSSDPRQQLRSVSQQIDESLAECERRGWTVAKIFKDNDRSASRYATKERPEYAKLIEFLRGGHADVLVTWESSRAQRDLEAYLKLRGIAEANGILWSYKGRQYDLSRTDDRFTTGLDALLDERESSVTRDRILRDKRAHAEKGLPHGRRLFGYQRHYDPQTKVFVRQEIREDQARVVREAARRIAAGESLREVVTDFNKRGLTTGNGKPWQSSGLGRMLRNPGYIGKRVHQGKVIGDACWPAILDDTTYYACVERLNAPGRAFSRDGRVKHLLTGIVTCGVCGGRMGMLVTSGRVAYVCRGTDTGKSAKCVTVRKNRLEPYIVGLVIERLSRPDAAELLADHQQADDAKAALAEAAEKRARLDEFYDAAASGDLTATALARIEKRLLPEIQAAEARANAVRVVPVLRDVIRPDIAEVWPTLPLTQQREVIRALMDITLMPTTRKGRLPFNSDRVKVIWRHDL</sequence>
<dbReference type="InterPro" id="IPR050639">
    <property type="entry name" value="SSR_resolvase"/>
</dbReference>
<dbReference type="PANTHER" id="PTHR30461:SF23">
    <property type="entry name" value="DNA RECOMBINASE-RELATED"/>
    <property type="match status" value="1"/>
</dbReference>
<organism evidence="3 4">
    <name type="scientific">Actinomadura gamaensis</name>
    <dbReference type="NCBI Taxonomy" id="1763541"/>
    <lineage>
        <taxon>Bacteria</taxon>
        <taxon>Bacillati</taxon>
        <taxon>Actinomycetota</taxon>
        <taxon>Actinomycetes</taxon>
        <taxon>Streptosporangiales</taxon>
        <taxon>Thermomonosporaceae</taxon>
        <taxon>Actinomadura</taxon>
    </lineage>
</organism>
<dbReference type="InterPro" id="IPR011109">
    <property type="entry name" value="DNA_bind_recombinase_dom"/>
</dbReference>
<evidence type="ECO:0000313" key="4">
    <source>
        <dbReference type="Proteomes" id="UP001595872"/>
    </source>
</evidence>
<gene>
    <name evidence="3" type="ORF">ACFPCY_35085</name>
</gene>
<dbReference type="InterPro" id="IPR038109">
    <property type="entry name" value="DNA_bind_recomb_sf"/>
</dbReference>
<dbReference type="InterPro" id="IPR036162">
    <property type="entry name" value="Resolvase-like_N_sf"/>
</dbReference>
<feature type="domain" description="Resolvase/invertase-type recombinase catalytic" evidence="1">
    <location>
        <begin position="24"/>
        <end position="173"/>
    </location>
</feature>
<reference evidence="4" key="1">
    <citation type="journal article" date="2019" name="Int. J. Syst. Evol. Microbiol.">
        <title>The Global Catalogue of Microorganisms (GCM) 10K type strain sequencing project: providing services to taxonomists for standard genome sequencing and annotation.</title>
        <authorList>
            <consortium name="The Broad Institute Genomics Platform"/>
            <consortium name="The Broad Institute Genome Sequencing Center for Infectious Disease"/>
            <person name="Wu L."/>
            <person name="Ma J."/>
        </authorList>
    </citation>
    <scope>NUCLEOTIDE SEQUENCE [LARGE SCALE GENOMIC DNA]</scope>
    <source>
        <strain evidence="4">KLKA75</strain>
    </source>
</reference>
<feature type="domain" description="Recombinase" evidence="2">
    <location>
        <begin position="180"/>
        <end position="292"/>
    </location>
</feature>
<dbReference type="InterPro" id="IPR025827">
    <property type="entry name" value="Zn_ribbon_recom_dom"/>
</dbReference>
<accession>A0ABV9UAF4</accession>